<name>A0ABS9GXJ0_9BACL</name>
<feature type="domain" description="Peptidase M4" evidence="12">
    <location>
        <begin position="254"/>
        <end position="400"/>
    </location>
</feature>
<dbReference type="Gene3D" id="3.10.170.10">
    <property type="match status" value="1"/>
</dbReference>
<dbReference type="InterPro" id="IPR013856">
    <property type="entry name" value="Peptidase_M4_domain"/>
</dbReference>
<dbReference type="Gene3D" id="1.10.390.10">
    <property type="entry name" value="Neutral Protease Domain 2"/>
    <property type="match status" value="1"/>
</dbReference>
<evidence type="ECO:0000256" key="1">
    <source>
        <dbReference type="ARBA" id="ARBA00001947"/>
    </source>
</evidence>
<dbReference type="Pfam" id="PF01447">
    <property type="entry name" value="Peptidase_M4"/>
    <property type="match status" value="1"/>
</dbReference>
<protein>
    <submittedName>
        <fullName evidence="16">M4 family metallopeptidase</fullName>
    </submittedName>
</protein>
<evidence type="ECO:0000259" key="11">
    <source>
        <dbReference type="Pfam" id="PF00431"/>
    </source>
</evidence>
<evidence type="ECO:0000256" key="2">
    <source>
        <dbReference type="ARBA" id="ARBA00009388"/>
    </source>
</evidence>
<dbReference type="Gene3D" id="3.10.450.490">
    <property type="match status" value="1"/>
</dbReference>
<evidence type="ECO:0000259" key="15">
    <source>
        <dbReference type="Pfam" id="PF07504"/>
    </source>
</evidence>
<dbReference type="Gene3D" id="2.60.120.290">
    <property type="entry name" value="Spermadhesin, CUB domain"/>
    <property type="match status" value="1"/>
</dbReference>
<accession>A0ABS9GXJ0</accession>
<comment type="caution">
    <text evidence="16">The sequence shown here is derived from an EMBL/GenBank/DDBJ whole genome shotgun (WGS) entry which is preliminary data.</text>
</comment>
<feature type="region of interest" description="Disordered" evidence="10">
    <location>
        <begin position="453"/>
        <end position="483"/>
    </location>
</feature>
<evidence type="ECO:0000256" key="8">
    <source>
        <dbReference type="ARBA" id="ARBA00023049"/>
    </source>
</evidence>
<dbReference type="Gene3D" id="2.60.120.380">
    <property type="match status" value="1"/>
</dbReference>
<dbReference type="SUPFAM" id="SSF49854">
    <property type="entry name" value="Spermadhesin, CUB domain"/>
    <property type="match status" value="1"/>
</dbReference>
<dbReference type="InterPro" id="IPR035914">
    <property type="entry name" value="Sperma_CUB_dom_sf"/>
</dbReference>
<keyword evidence="8" id="KW-0482">Metalloprotease</keyword>
<gene>
    <name evidence="16" type="ORF">L2716_07080</name>
</gene>
<dbReference type="RefSeq" id="WP_236333129.1">
    <property type="nucleotide sequence ID" value="NZ_JAKIJS010000001.1"/>
</dbReference>
<comment type="similarity">
    <text evidence="2">Belongs to the peptidase M4 family.</text>
</comment>
<dbReference type="InterPro" id="IPR011096">
    <property type="entry name" value="FTP_domain"/>
</dbReference>
<dbReference type="Pfam" id="PF02868">
    <property type="entry name" value="Peptidase_M4_C"/>
    <property type="match status" value="1"/>
</dbReference>
<evidence type="ECO:0000256" key="6">
    <source>
        <dbReference type="ARBA" id="ARBA00022801"/>
    </source>
</evidence>
<reference evidence="16 17" key="1">
    <citation type="submission" date="2022-01" db="EMBL/GenBank/DDBJ databases">
        <title>Alkalihalobacillus sp. EGI L200015, a novel bacterium isolated from a salt lake sediment.</title>
        <authorList>
            <person name="Gao L."/>
            <person name="Fang B.-Z."/>
            <person name="Li W.-J."/>
        </authorList>
    </citation>
    <scope>NUCLEOTIDE SEQUENCE [LARGE SCALE GENOMIC DNA]</scope>
    <source>
        <strain evidence="16 17">KCTC 12718</strain>
    </source>
</reference>
<dbReference type="InterPro" id="IPR001570">
    <property type="entry name" value="Peptidase_M4_C_domain"/>
</dbReference>
<dbReference type="InterPro" id="IPR007280">
    <property type="entry name" value="Peptidase_C_arc/bac"/>
</dbReference>
<dbReference type="InterPro" id="IPR027268">
    <property type="entry name" value="Peptidase_M4/M1_CTD_sf"/>
</dbReference>
<evidence type="ECO:0000313" key="16">
    <source>
        <dbReference type="EMBL" id="MCF6137488.1"/>
    </source>
</evidence>
<organism evidence="16 17">
    <name type="scientific">Pseudalkalibacillus berkeleyi</name>
    <dbReference type="NCBI Taxonomy" id="1069813"/>
    <lineage>
        <taxon>Bacteria</taxon>
        <taxon>Bacillati</taxon>
        <taxon>Bacillota</taxon>
        <taxon>Bacilli</taxon>
        <taxon>Bacillales</taxon>
        <taxon>Fictibacillaceae</taxon>
        <taxon>Pseudalkalibacillus</taxon>
    </lineage>
</organism>
<sequence>MSKRLSKGVKQKGVTVSLALTLALGSTILPQNVDATSIKSEKVDKKQDQLKVLHKFEKMKGKEGLKVSWDKKRGVPDFVSGKLSDKKVKSKSDVKSYLNDQRELFNLNAGDFDIIDVNQDELGMTHYKTQLKVDGIPVYGAELSVHTNQDGNVVAMNGQVEPKLEQIQWNKKVKLSEKKAIKKAEKILDFKPNKNTYTSKPTADLYLYESGDNWMPVYLVELQFIDPKPGREFVFVSATNGEVIHHYDALHTATGTGVDVNGDTRTINTLYSGGQYTLYDDTKAMSGVIRTYTANNGTSLPGSDVTDSDNNYNASNQAAAVSAHYNAGVTYDYFYNTHNRNSYDGNGSDIISTVHYSTNYNNAFWNGSQMVYGDGDGSTFTELSGSLDVVAHELTHAVTENTANLVYANQSGALNESFSDVFGVIVEAENGDFDWLLGEDVYTPGTPGDALRSISSPSQYGQPEHMNDYQNLPNTEEGDWGGVHTNSGIPNKAFYNIATDIGLDKSGDIYYRALSSYLTSQSDFDDARSALLQAATDLYGSSSPEYQAVDDGFAAVGIGGTSSGDTYEANDTLATAHGPIASGTTYNSYIWSSSDVDYFKFDAVDSGNISVSLSNLPGDYDVYLYNSAGSLLAQSENGGTTSESISYSATGAGTFYVKVVGYNGASSTSTAYALNVTYPTGSQSTAQWYYETASADTPHPYPNNYNSGHTYSKPGAQQVAIHFSRFETEAGYDFVYVKDKNGTVIEQHDGVKSAFWVIVDGDEITVTLDSDSSVTDYGYHIDEVAYFNDQPLLKGTNKIVQDEKAETTSSSPIE</sequence>
<proteinExistence type="inferred from homology"/>
<feature type="domain" description="FTP" evidence="15">
    <location>
        <begin position="111"/>
        <end position="160"/>
    </location>
</feature>
<keyword evidence="6" id="KW-0378">Hydrolase</keyword>
<evidence type="ECO:0000256" key="4">
    <source>
        <dbReference type="ARBA" id="ARBA00022723"/>
    </source>
</evidence>
<dbReference type="InterPro" id="IPR023612">
    <property type="entry name" value="Peptidase_M4"/>
</dbReference>
<dbReference type="CDD" id="cd09597">
    <property type="entry name" value="M4_TLP"/>
    <property type="match status" value="1"/>
</dbReference>
<dbReference type="EMBL" id="JAKIJS010000001">
    <property type="protein sequence ID" value="MCF6137488.1"/>
    <property type="molecule type" value="Genomic_DNA"/>
</dbReference>
<keyword evidence="3" id="KW-0645">Protease</keyword>
<keyword evidence="4" id="KW-0479">Metal-binding</keyword>
<keyword evidence="7" id="KW-0862">Zinc</keyword>
<comment type="cofactor">
    <cofactor evidence="1">
        <name>Zn(2+)</name>
        <dbReference type="ChEBI" id="CHEBI:29105"/>
    </cofactor>
</comment>
<evidence type="ECO:0000259" key="12">
    <source>
        <dbReference type="Pfam" id="PF01447"/>
    </source>
</evidence>
<evidence type="ECO:0000256" key="9">
    <source>
        <dbReference type="ARBA" id="ARBA00023157"/>
    </source>
</evidence>
<feature type="domain" description="Peptidase C-terminal archaeal/bacterial" evidence="14">
    <location>
        <begin position="595"/>
        <end position="660"/>
    </location>
</feature>
<dbReference type="SUPFAM" id="SSF55486">
    <property type="entry name" value="Metalloproteases ('zincins'), catalytic domain"/>
    <property type="match status" value="1"/>
</dbReference>
<evidence type="ECO:0000256" key="7">
    <source>
        <dbReference type="ARBA" id="ARBA00022833"/>
    </source>
</evidence>
<feature type="domain" description="CUB" evidence="11">
    <location>
        <begin position="691"/>
        <end position="781"/>
    </location>
</feature>
<keyword evidence="17" id="KW-1185">Reference proteome</keyword>
<dbReference type="SUPFAM" id="SSF89260">
    <property type="entry name" value="Collagen-binding domain"/>
    <property type="match status" value="1"/>
</dbReference>
<dbReference type="Pfam" id="PF07504">
    <property type="entry name" value="FTP"/>
    <property type="match status" value="1"/>
</dbReference>
<evidence type="ECO:0000256" key="10">
    <source>
        <dbReference type="SAM" id="MobiDB-lite"/>
    </source>
</evidence>
<dbReference type="PANTHER" id="PTHR33794:SF1">
    <property type="entry name" value="BACILLOLYSIN"/>
    <property type="match status" value="1"/>
</dbReference>
<dbReference type="Pfam" id="PF00431">
    <property type="entry name" value="CUB"/>
    <property type="match status" value="1"/>
</dbReference>
<dbReference type="InterPro" id="IPR000859">
    <property type="entry name" value="CUB_dom"/>
</dbReference>
<dbReference type="InterPro" id="IPR050728">
    <property type="entry name" value="Zinc_Metalloprotease_M4"/>
</dbReference>
<keyword evidence="5" id="KW-0732">Signal</keyword>
<keyword evidence="9" id="KW-1015">Disulfide bond</keyword>
<dbReference type="PANTHER" id="PTHR33794">
    <property type="entry name" value="BACILLOLYSIN"/>
    <property type="match status" value="1"/>
</dbReference>
<evidence type="ECO:0000259" key="13">
    <source>
        <dbReference type="Pfam" id="PF02868"/>
    </source>
</evidence>
<dbReference type="Pfam" id="PF04151">
    <property type="entry name" value="PPC"/>
    <property type="match status" value="1"/>
</dbReference>
<evidence type="ECO:0000256" key="3">
    <source>
        <dbReference type="ARBA" id="ARBA00022670"/>
    </source>
</evidence>
<dbReference type="Gene3D" id="3.10.450.40">
    <property type="match status" value="1"/>
</dbReference>
<evidence type="ECO:0000256" key="5">
    <source>
        <dbReference type="ARBA" id="ARBA00022729"/>
    </source>
</evidence>
<feature type="domain" description="Peptidase M4 C-terminal" evidence="13">
    <location>
        <begin position="403"/>
        <end position="558"/>
    </location>
</feature>
<evidence type="ECO:0000259" key="14">
    <source>
        <dbReference type="Pfam" id="PF04151"/>
    </source>
</evidence>
<evidence type="ECO:0000313" key="17">
    <source>
        <dbReference type="Proteomes" id="UP001649381"/>
    </source>
</evidence>
<dbReference type="Proteomes" id="UP001649381">
    <property type="component" value="Unassembled WGS sequence"/>
</dbReference>
<dbReference type="PRINTS" id="PR00730">
    <property type="entry name" value="THERMOLYSIN"/>
</dbReference>